<dbReference type="PROSITE" id="PS51318">
    <property type="entry name" value="TAT"/>
    <property type="match status" value="1"/>
</dbReference>
<dbReference type="Proteomes" id="UP001597205">
    <property type="component" value="Unassembled WGS sequence"/>
</dbReference>
<accession>A0ABW3RH93</accession>
<proteinExistence type="predicted"/>
<sequence>MHSRRKFIKQGILGAASIGTVASALSCQGEGKPSKTVRKPIVISTWDFGVAANLAAWEILKNNGRALDAVEQGVKVPEADLKNTTVGKGGYPDRDGHVTLDACIMDELGNCGSVAAMEDIAHPISVARLVMEKTPHVMLVGEGARQFALENGFTAEKLLTAESEEAWKEWLKEKKYKPVMNIENKSFATEKLPGNKYNHDTIGMLALDADGNLSGACTTSGMAFKMHGRVGDSPIIGAGLYVDNEVGGATSTGVGEEVIRNVGSFLVVELMRQGYSPEEACKEAVMRIVKKKPEIAKDIQVGFLAMNKNGEYGSYALQDGFTFAICDSAKQDSIEKGKFHYKPKEG</sequence>
<evidence type="ECO:0000313" key="2">
    <source>
        <dbReference type="Proteomes" id="UP001597205"/>
    </source>
</evidence>
<dbReference type="EMBL" id="JBHTKY010000002">
    <property type="protein sequence ID" value="MFD1164466.1"/>
    <property type="molecule type" value="Genomic_DNA"/>
</dbReference>
<comment type="caution">
    <text evidence="1">The sequence shown here is derived from an EMBL/GenBank/DDBJ whole genome shotgun (WGS) entry which is preliminary data.</text>
</comment>
<name>A0ABW3RH93_9SPHI</name>
<organism evidence="1 2">
    <name type="scientific">Sphingobacterium daejeonense</name>
    <dbReference type="NCBI Taxonomy" id="371142"/>
    <lineage>
        <taxon>Bacteria</taxon>
        <taxon>Pseudomonadati</taxon>
        <taxon>Bacteroidota</taxon>
        <taxon>Sphingobacteriia</taxon>
        <taxon>Sphingobacteriales</taxon>
        <taxon>Sphingobacteriaceae</taxon>
        <taxon>Sphingobacterium</taxon>
    </lineage>
</organism>
<dbReference type="InterPro" id="IPR029055">
    <property type="entry name" value="Ntn_hydrolases_N"/>
</dbReference>
<dbReference type="InterPro" id="IPR000246">
    <property type="entry name" value="Peptidase_T2"/>
</dbReference>
<dbReference type="PANTHER" id="PTHR10188">
    <property type="entry name" value="L-ASPARAGINASE"/>
    <property type="match status" value="1"/>
</dbReference>
<protein>
    <submittedName>
        <fullName evidence="1">N(4)-(Beta-N-acetylglucosaminyl)-L-asparaginase</fullName>
    </submittedName>
</protein>
<dbReference type="SUPFAM" id="SSF56235">
    <property type="entry name" value="N-terminal nucleophile aminohydrolases (Ntn hydrolases)"/>
    <property type="match status" value="1"/>
</dbReference>
<dbReference type="PANTHER" id="PTHR10188:SF6">
    <property type="entry name" value="N(4)-(BETA-N-ACETYLGLUCOSAMINYL)-L-ASPARAGINASE"/>
    <property type="match status" value="1"/>
</dbReference>
<dbReference type="Gene3D" id="3.60.20.30">
    <property type="entry name" value="(Glycosyl)asparaginase"/>
    <property type="match status" value="1"/>
</dbReference>
<evidence type="ECO:0000313" key="1">
    <source>
        <dbReference type="EMBL" id="MFD1164466.1"/>
    </source>
</evidence>
<gene>
    <name evidence="1" type="ORF">ACFQ2C_02495</name>
</gene>
<dbReference type="PROSITE" id="PS51257">
    <property type="entry name" value="PROKAR_LIPOPROTEIN"/>
    <property type="match status" value="1"/>
</dbReference>
<keyword evidence="2" id="KW-1185">Reference proteome</keyword>
<dbReference type="InterPro" id="IPR006311">
    <property type="entry name" value="TAT_signal"/>
</dbReference>
<dbReference type="CDD" id="cd04513">
    <property type="entry name" value="Glycosylasparaginase"/>
    <property type="match status" value="1"/>
</dbReference>
<reference evidence="2" key="1">
    <citation type="journal article" date="2019" name="Int. J. Syst. Evol. Microbiol.">
        <title>The Global Catalogue of Microorganisms (GCM) 10K type strain sequencing project: providing services to taxonomists for standard genome sequencing and annotation.</title>
        <authorList>
            <consortium name="The Broad Institute Genomics Platform"/>
            <consortium name="The Broad Institute Genome Sequencing Center for Infectious Disease"/>
            <person name="Wu L."/>
            <person name="Ma J."/>
        </authorList>
    </citation>
    <scope>NUCLEOTIDE SEQUENCE [LARGE SCALE GENOMIC DNA]</scope>
    <source>
        <strain evidence="2">CCUG 52468</strain>
    </source>
</reference>
<dbReference type="RefSeq" id="WP_380894620.1">
    <property type="nucleotide sequence ID" value="NZ_JBHTKY010000002.1"/>
</dbReference>
<dbReference type="Pfam" id="PF01112">
    <property type="entry name" value="Asparaginase_2"/>
    <property type="match status" value="1"/>
</dbReference>